<dbReference type="PANTHER" id="PTHR37822">
    <property type="entry name" value="SPORE PHOTOPRODUCT LYASE-RELATED"/>
    <property type="match status" value="1"/>
</dbReference>
<dbReference type="Proteomes" id="UP001501195">
    <property type="component" value="Unassembled WGS sequence"/>
</dbReference>
<keyword evidence="2" id="KW-1185">Reference proteome</keyword>
<evidence type="ECO:0000313" key="1">
    <source>
        <dbReference type="EMBL" id="GAA4992107.1"/>
    </source>
</evidence>
<dbReference type="RefSeq" id="WP_345713576.1">
    <property type="nucleotide sequence ID" value="NZ_BAABIL010000544.1"/>
</dbReference>
<reference evidence="2" key="1">
    <citation type="journal article" date="2019" name="Int. J. Syst. Evol. Microbiol.">
        <title>The Global Catalogue of Microorganisms (GCM) 10K type strain sequencing project: providing services to taxonomists for standard genome sequencing and annotation.</title>
        <authorList>
            <consortium name="The Broad Institute Genomics Platform"/>
            <consortium name="The Broad Institute Genome Sequencing Center for Infectious Disease"/>
            <person name="Wu L."/>
            <person name="Ma J."/>
        </authorList>
    </citation>
    <scope>NUCLEOTIDE SEQUENCE [LARGE SCALE GENOMIC DNA]</scope>
    <source>
        <strain evidence="2">JCM 18126</strain>
    </source>
</reference>
<comment type="caution">
    <text evidence="1">The sequence shown here is derived from an EMBL/GenBank/DDBJ whole genome shotgun (WGS) entry which is preliminary data.</text>
</comment>
<dbReference type="Gene3D" id="3.40.50.12110">
    <property type="match status" value="1"/>
</dbReference>
<proteinExistence type="predicted"/>
<organism evidence="1 2">
    <name type="scientific">Kineococcus glutinatus</name>
    <dbReference type="NCBI Taxonomy" id="1070872"/>
    <lineage>
        <taxon>Bacteria</taxon>
        <taxon>Bacillati</taxon>
        <taxon>Actinomycetota</taxon>
        <taxon>Actinomycetes</taxon>
        <taxon>Kineosporiales</taxon>
        <taxon>Kineosporiaceae</taxon>
        <taxon>Kineococcus</taxon>
    </lineage>
</organism>
<dbReference type="EMBL" id="BAABIL010000544">
    <property type="protein sequence ID" value="GAA4992107.1"/>
    <property type="molecule type" value="Genomic_DNA"/>
</dbReference>
<name>A0ABP9IA48_9ACTN</name>
<sequence length="372" mass="39611">MPLAPLPAPAPAATSAARPVLWTPKRVLVTASAAAEPHGRAILQRLAAAGVEDVTLLPGDRLPSSRGADERATYALAKSTLAVVTSPAGKRTPVPIPPSADFSFPLAEGCPGHCQYCYLAGSLSGPPITRVYADLPRILAGLDAVVGTGTVTTGTAARGHEGTTFEASCYTDPLAIEHLTGSLAATITHFGTHDFGGDVQLRLTTKYDAVQPLLDLPHGGRTRIRSSVNVAGVERFEGGTARVAARLAALGRLARAGYPVGLTIAPIMPVDGWRERYAELLDAAAAELAGAAGLDLTVECITHRFTPKSKDVQLGWYPRTKLDLEESTRARKRGKFGAVKFVYDAATMRELRSWFEAELERRLPAARRLYWT</sequence>
<dbReference type="InterPro" id="IPR049539">
    <property type="entry name" value="SPL"/>
</dbReference>
<dbReference type="Pfam" id="PF20903">
    <property type="entry name" value="SPL"/>
    <property type="match status" value="1"/>
</dbReference>
<dbReference type="Gene3D" id="3.80.30.30">
    <property type="match status" value="1"/>
</dbReference>
<evidence type="ECO:0000313" key="2">
    <source>
        <dbReference type="Proteomes" id="UP001501195"/>
    </source>
</evidence>
<accession>A0ABP9IA48</accession>
<keyword evidence="1" id="KW-0456">Lyase</keyword>
<gene>
    <name evidence="1" type="primary">splB</name>
    <name evidence="1" type="ORF">GCM10023225_30530</name>
</gene>
<dbReference type="GO" id="GO:0016829">
    <property type="term" value="F:lyase activity"/>
    <property type="evidence" value="ECO:0007669"/>
    <property type="project" value="UniProtKB-KW"/>
</dbReference>
<protein>
    <submittedName>
        <fullName evidence="1">Spore photoproduct lyase</fullName>
    </submittedName>
</protein>
<dbReference type="PANTHER" id="PTHR37822:SF2">
    <property type="entry name" value="SPORE PHOTOPRODUCT LYASE"/>
    <property type="match status" value="1"/>
</dbReference>